<dbReference type="AlphaFoldDB" id="A0A9P9DZM3"/>
<feature type="region of interest" description="Disordered" evidence="1">
    <location>
        <begin position="281"/>
        <end position="341"/>
    </location>
</feature>
<comment type="caution">
    <text evidence="2">The sequence shown here is derived from an EMBL/GenBank/DDBJ whole genome shotgun (WGS) entry which is preliminary data.</text>
</comment>
<protein>
    <recommendedName>
        <fullName evidence="4">C2H2-type domain-containing protein</fullName>
    </recommendedName>
</protein>
<evidence type="ECO:0008006" key="4">
    <source>
        <dbReference type="Google" id="ProtNLM"/>
    </source>
</evidence>
<dbReference type="PANTHER" id="PTHR38166">
    <property type="entry name" value="C2H2-TYPE DOMAIN-CONTAINING PROTEIN-RELATED"/>
    <property type="match status" value="1"/>
</dbReference>
<evidence type="ECO:0000313" key="3">
    <source>
        <dbReference type="Proteomes" id="UP000717696"/>
    </source>
</evidence>
<gene>
    <name evidence="2" type="ORF">B0J13DRAFT_646016</name>
</gene>
<dbReference type="OrthoDB" id="3521097at2759"/>
<sequence length="608" mass="67087">MNSSHKRSFDSKAVDTVPFGTANSENIEAPKKFSLRVLDGGHGPATREEDLSRGPLLLNIGYGFGTEYHQAIDSSTQAYLDGGDENSSQLYTELVLVPQMPLGSSVTVPSTTISHSDASTAGGSLSVPPTDGGSLTNFPPRALFPWRFEFSWQDSCLLFDGESFSVASAPQTWSLKASPGSCITPTTPPPSHPLSLTCQHDGNQTHYPSLSFDLAGVGGSATSLDSLLADEMDWELELAFGQLISFNYGPISSEAKLSLKQSLAALADELYDDFIRSYAPGRSQKRDRPTTAGDADAAGSNPDRKRAKLANSMEKTASAPYDGSEESDGEDLDDKRQGSARPVQYQSSFGLACPFFKWNHVMFEDCCRGFTAIRYLKSHIKETHLPPPPYCQNCYQTGFTGNEPNHQCSHVHIPPPGLLTPERVSCIQKRAERTKSTGDQWRHIYRTIFPDTPCPNPYLHFTKSEPGYVRDYYHHSERVRKLLQQGWPDELPAQFQAFFFEFFLPKFLSPFLPTDGGGLPIRLPRNLTRDEAQPVNPVLRNQTVKVQISPQVTDTYSWQFFLDSIGSGLDVGGDTNTASELLEILSSSELDKHDERQGTSNSDVCWLL</sequence>
<keyword evidence="3" id="KW-1185">Reference proteome</keyword>
<name>A0A9P9DZM3_9HYPO</name>
<accession>A0A9P9DZM3</accession>
<evidence type="ECO:0000313" key="2">
    <source>
        <dbReference type="EMBL" id="KAH7127917.1"/>
    </source>
</evidence>
<feature type="compositionally biased region" description="Acidic residues" evidence="1">
    <location>
        <begin position="323"/>
        <end position="332"/>
    </location>
</feature>
<organism evidence="2 3">
    <name type="scientific">Dactylonectria estremocensis</name>
    <dbReference type="NCBI Taxonomy" id="1079267"/>
    <lineage>
        <taxon>Eukaryota</taxon>
        <taxon>Fungi</taxon>
        <taxon>Dikarya</taxon>
        <taxon>Ascomycota</taxon>
        <taxon>Pezizomycotina</taxon>
        <taxon>Sordariomycetes</taxon>
        <taxon>Hypocreomycetidae</taxon>
        <taxon>Hypocreales</taxon>
        <taxon>Nectriaceae</taxon>
        <taxon>Dactylonectria</taxon>
    </lineage>
</organism>
<evidence type="ECO:0000256" key="1">
    <source>
        <dbReference type="SAM" id="MobiDB-lite"/>
    </source>
</evidence>
<reference evidence="2" key="1">
    <citation type="journal article" date="2021" name="Nat. Commun.">
        <title>Genetic determinants of endophytism in the Arabidopsis root mycobiome.</title>
        <authorList>
            <person name="Mesny F."/>
            <person name="Miyauchi S."/>
            <person name="Thiergart T."/>
            <person name="Pickel B."/>
            <person name="Atanasova L."/>
            <person name="Karlsson M."/>
            <person name="Huettel B."/>
            <person name="Barry K.W."/>
            <person name="Haridas S."/>
            <person name="Chen C."/>
            <person name="Bauer D."/>
            <person name="Andreopoulos W."/>
            <person name="Pangilinan J."/>
            <person name="LaButti K."/>
            <person name="Riley R."/>
            <person name="Lipzen A."/>
            <person name="Clum A."/>
            <person name="Drula E."/>
            <person name="Henrissat B."/>
            <person name="Kohler A."/>
            <person name="Grigoriev I.V."/>
            <person name="Martin F.M."/>
            <person name="Hacquard S."/>
        </authorList>
    </citation>
    <scope>NUCLEOTIDE SEQUENCE</scope>
    <source>
        <strain evidence="2">MPI-CAGE-AT-0021</strain>
    </source>
</reference>
<dbReference type="EMBL" id="JAGMUU010000022">
    <property type="protein sequence ID" value="KAH7127917.1"/>
    <property type="molecule type" value="Genomic_DNA"/>
</dbReference>
<dbReference type="Proteomes" id="UP000717696">
    <property type="component" value="Unassembled WGS sequence"/>
</dbReference>
<proteinExistence type="predicted"/>
<dbReference type="PANTHER" id="PTHR38166:SF1">
    <property type="entry name" value="C2H2-TYPE DOMAIN-CONTAINING PROTEIN"/>
    <property type="match status" value="1"/>
</dbReference>